<comment type="caution">
    <text evidence="2">The sequence shown here is derived from an EMBL/GenBank/DDBJ whole genome shotgun (WGS) entry which is preliminary data.</text>
</comment>
<name>A0A5B3GKA2_9BACT</name>
<evidence type="ECO:0000313" key="2">
    <source>
        <dbReference type="EMBL" id="KAA2374128.1"/>
    </source>
</evidence>
<proteinExistence type="predicted"/>
<evidence type="ECO:0000259" key="1">
    <source>
        <dbReference type="Pfam" id="PF19480"/>
    </source>
</evidence>
<dbReference type="Proteomes" id="UP000322658">
    <property type="component" value="Unassembled WGS sequence"/>
</dbReference>
<reference evidence="2 3" key="1">
    <citation type="journal article" date="2019" name="Nat. Med.">
        <title>A library of human gut bacterial isolates paired with longitudinal multiomics data enables mechanistic microbiome research.</title>
        <authorList>
            <person name="Poyet M."/>
            <person name="Groussin M."/>
            <person name="Gibbons S.M."/>
            <person name="Avila-Pacheco J."/>
            <person name="Jiang X."/>
            <person name="Kearney S.M."/>
            <person name="Perrotta A.R."/>
            <person name="Berdy B."/>
            <person name="Zhao S."/>
            <person name="Lieberman T.D."/>
            <person name="Swanson P.K."/>
            <person name="Smith M."/>
            <person name="Roesemann S."/>
            <person name="Alexander J.E."/>
            <person name="Rich S.A."/>
            <person name="Livny J."/>
            <person name="Vlamakis H."/>
            <person name="Clish C."/>
            <person name="Bullock K."/>
            <person name="Deik A."/>
            <person name="Scott J."/>
            <person name="Pierce K.A."/>
            <person name="Xavier R.J."/>
            <person name="Alm E.J."/>
        </authorList>
    </citation>
    <scope>NUCLEOTIDE SEQUENCE [LARGE SCALE GENOMIC DNA]</scope>
    <source>
        <strain evidence="2 3">BIOML-A1</strain>
    </source>
</reference>
<dbReference type="EMBL" id="VVXJ01000028">
    <property type="protein sequence ID" value="KAA2374128.1"/>
    <property type="molecule type" value="Genomic_DNA"/>
</dbReference>
<dbReference type="Pfam" id="PF19480">
    <property type="entry name" value="DUF6016"/>
    <property type="match status" value="1"/>
</dbReference>
<dbReference type="NCBIfam" id="TIGR04366">
    <property type="entry name" value="cupin_WbuC"/>
    <property type="match status" value="1"/>
</dbReference>
<organism evidence="2 3">
    <name type="scientific">Alistipes shahii</name>
    <dbReference type="NCBI Taxonomy" id="328814"/>
    <lineage>
        <taxon>Bacteria</taxon>
        <taxon>Pseudomonadati</taxon>
        <taxon>Bacteroidota</taxon>
        <taxon>Bacteroidia</taxon>
        <taxon>Bacteroidales</taxon>
        <taxon>Rikenellaceae</taxon>
        <taxon>Alistipes</taxon>
    </lineage>
</organism>
<gene>
    <name evidence="2" type="ORF">F2Y07_11565</name>
</gene>
<protein>
    <submittedName>
        <fullName evidence="2">Cupin fold metalloprotein, WbuC family</fullName>
    </submittedName>
</protein>
<dbReference type="AlphaFoldDB" id="A0A5B3GKA2"/>
<dbReference type="InterPro" id="IPR046058">
    <property type="entry name" value="WbuC_cupin"/>
</dbReference>
<evidence type="ECO:0000313" key="3">
    <source>
        <dbReference type="Proteomes" id="UP000322658"/>
    </source>
</evidence>
<sequence>MNYDLKIASEDSSQKMFNVLMCDTEIPIHRHTDTSETVVICRSTIKKELYDAQRHKTAEFILRAGGDCPAIQVPKG</sequence>
<dbReference type="InterPro" id="IPR027565">
    <property type="entry name" value="Cupin_WbuC"/>
</dbReference>
<accession>A0A5B3GKA2</accession>
<feature type="domain" description="Cupin fold metalloprotein WbuC cupin" evidence="1">
    <location>
        <begin position="1"/>
        <end position="61"/>
    </location>
</feature>